<evidence type="ECO:0000313" key="3">
    <source>
        <dbReference type="EMBL" id="OSO90598.1"/>
    </source>
</evidence>
<dbReference type="RefSeq" id="WP_085728254.1">
    <property type="nucleotide sequence ID" value="NZ_NBYN01000043.1"/>
</dbReference>
<reference evidence="4" key="1">
    <citation type="submission" date="2017-04" db="EMBL/GenBank/DDBJ databases">
        <authorList>
            <person name="Abreu V.A."/>
            <person name="Popin R.V."/>
            <person name="Rigonato J."/>
            <person name="Andreote A.P."/>
            <person name="Schaker P.C."/>
            <person name="Hoff-Risseti C."/>
            <person name="Alvarenga D.O."/>
            <person name="Varani A.M."/>
            <person name="Fiore M.F."/>
        </authorList>
    </citation>
    <scope>NUCLEOTIDE SEQUENCE [LARGE SCALE GENOMIC DNA]</scope>
    <source>
        <strain evidence="4">CENA303</strain>
    </source>
</reference>
<sequence length="390" mass="43715">MSDRIVVGIDASRNRSGGAKSHLIGLLEESFPEKYGIQEVHVWSYRDLLGLLPNRSWLIKHSPDEIHKSLLHQLWWQCFNFPGEARAVGCSIVFNTDAGTISRFRPSVTLSQDMLSYEPGEINRYGFTKARLRLIALRFVQNQALRASDGVIFLTNYAARMIQKSCGPLPWVSCIPHGIGNNFKQVQPSTVWNSNNQQIKCLYVSNTAFYKHQWMVVQAVEILRNRGYNLTIDLVGGGSGEAQVRLDRQVSISDPKGEFVSQIGFVPHKDLPLHLANTDIFIFASSCENMPNTLVEAMSVGLPIACSNRGPMPEVLSNAGVYFNPEEPQSIANAVSEIIENVHLRKQICDSAKQRSQQFSWSRCADETWSFIVETYLKTKEPSVIGLVKA</sequence>
<organism evidence="3 4">
    <name type="scientific">Cylindrospermopsis raciborskii CENA303</name>
    <dbReference type="NCBI Taxonomy" id="1170769"/>
    <lineage>
        <taxon>Bacteria</taxon>
        <taxon>Bacillati</taxon>
        <taxon>Cyanobacteriota</taxon>
        <taxon>Cyanophyceae</taxon>
        <taxon>Nostocales</taxon>
        <taxon>Aphanizomenonaceae</taxon>
        <taxon>Cylindrospermopsis</taxon>
    </lineage>
</organism>
<gene>
    <name evidence="3" type="ORF">B7O87_09255</name>
</gene>
<protein>
    <submittedName>
        <fullName evidence="3">Glycosyl transferase family 1</fullName>
    </submittedName>
</protein>
<evidence type="ECO:0000313" key="4">
    <source>
        <dbReference type="Proteomes" id="UP000192997"/>
    </source>
</evidence>
<dbReference type="Gene3D" id="3.40.50.2000">
    <property type="entry name" value="Glycogen Phosphorylase B"/>
    <property type="match status" value="1"/>
</dbReference>
<feature type="domain" description="Glycosyl transferase family 1" evidence="2">
    <location>
        <begin position="192"/>
        <end position="354"/>
    </location>
</feature>
<dbReference type="Proteomes" id="UP000192997">
    <property type="component" value="Unassembled WGS sequence"/>
</dbReference>
<dbReference type="GO" id="GO:0009103">
    <property type="term" value="P:lipopolysaccharide biosynthetic process"/>
    <property type="evidence" value="ECO:0007669"/>
    <property type="project" value="TreeGrafter"/>
</dbReference>
<dbReference type="PANTHER" id="PTHR46401">
    <property type="entry name" value="GLYCOSYLTRANSFERASE WBBK-RELATED"/>
    <property type="match status" value="1"/>
</dbReference>
<dbReference type="AlphaFoldDB" id="A0A1X4G6K5"/>
<proteinExistence type="predicted"/>
<dbReference type="InterPro" id="IPR001296">
    <property type="entry name" value="Glyco_trans_1"/>
</dbReference>
<name>A0A1X4G6K5_9CYAN</name>
<evidence type="ECO:0000259" key="2">
    <source>
        <dbReference type="Pfam" id="PF00534"/>
    </source>
</evidence>
<comment type="caution">
    <text evidence="3">The sequence shown here is derived from an EMBL/GenBank/DDBJ whole genome shotgun (WGS) entry which is preliminary data.</text>
</comment>
<keyword evidence="1 3" id="KW-0808">Transferase</keyword>
<accession>A0A1X4G6K5</accession>
<dbReference type="CDD" id="cd03809">
    <property type="entry name" value="GT4_MtfB-like"/>
    <property type="match status" value="1"/>
</dbReference>
<dbReference type="EMBL" id="NBYN01000043">
    <property type="protein sequence ID" value="OSO90598.1"/>
    <property type="molecule type" value="Genomic_DNA"/>
</dbReference>
<evidence type="ECO:0000256" key="1">
    <source>
        <dbReference type="ARBA" id="ARBA00022679"/>
    </source>
</evidence>
<dbReference type="GO" id="GO:0016757">
    <property type="term" value="F:glycosyltransferase activity"/>
    <property type="evidence" value="ECO:0007669"/>
    <property type="project" value="InterPro"/>
</dbReference>
<dbReference type="SUPFAM" id="SSF53756">
    <property type="entry name" value="UDP-Glycosyltransferase/glycogen phosphorylase"/>
    <property type="match status" value="1"/>
</dbReference>
<dbReference type="PANTHER" id="PTHR46401:SF2">
    <property type="entry name" value="GLYCOSYLTRANSFERASE WBBK-RELATED"/>
    <property type="match status" value="1"/>
</dbReference>
<dbReference type="Pfam" id="PF00534">
    <property type="entry name" value="Glycos_transf_1"/>
    <property type="match status" value="1"/>
</dbReference>